<dbReference type="EMBL" id="CP028918">
    <property type="protein sequence ID" value="AWB47524.1"/>
    <property type="molecule type" value="Genomic_DNA"/>
</dbReference>
<organism evidence="2 3">
    <name type="scientific">Paragemmobacter aquarius</name>
    <dbReference type="NCBI Taxonomy" id="2169400"/>
    <lineage>
        <taxon>Bacteria</taxon>
        <taxon>Pseudomonadati</taxon>
        <taxon>Pseudomonadota</taxon>
        <taxon>Alphaproteobacteria</taxon>
        <taxon>Rhodobacterales</taxon>
        <taxon>Paracoccaceae</taxon>
        <taxon>Paragemmobacter</taxon>
    </lineage>
</organism>
<dbReference type="KEGG" id="geh:HYN69_02485"/>
<evidence type="ECO:0000256" key="1">
    <source>
        <dbReference type="SAM" id="Phobius"/>
    </source>
</evidence>
<reference evidence="2 3" key="1">
    <citation type="submission" date="2018-04" db="EMBL/GenBank/DDBJ databases">
        <title>Genome sequencing of Gemmobacter.</title>
        <authorList>
            <person name="Yi H."/>
            <person name="Baek M.-G."/>
        </authorList>
    </citation>
    <scope>NUCLEOTIDE SEQUENCE [LARGE SCALE GENOMIC DNA]</scope>
    <source>
        <strain evidence="2 3">HYN0069</strain>
    </source>
</reference>
<dbReference type="OrthoDB" id="9806874at2"/>
<protein>
    <submittedName>
        <fullName evidence="2">DUF599 domain-containing protein</fullName>
    </submittedName>
</protein>
<keyword evidence="1" id="KW-0472">Membrane</keyword>
<keyword evidence="3" id="KW-1185">Reference proteome</keyword>
<evidence type="ECO:0000313" key="2">
    <source>
        <dbReference type="EMBL" id="AWB47524.1"/>
    </source>
</evidence>
<evidence type="ECO:0000313" key="3">
    <source>
        <dbReference type="Proteomes" id="UP000244496"/>
    </source>
</evidence>
<keyword evidence="1" id="KW-0812">Transmembrane</keyword>
<feature type="transmembrane region" description="Helical" evidence="1">
    <location>
        <begin position="12"/>
        <end position="31"/>
    </location>
</feature>
<dbReference type="RefSeq" id="WP_108434351.1">
    <property type="nucleotide sequence ID" value="NZ_CP028918.1"/>
</dbReference>
<dbReference type="InterPro" id="IPR006747">
    <property type="entry name" value="DUF599"/>
</dbReference>
<keyword evidence="1" id="KW-1133">Transmembrane helix</keyword>
<proteinExistence type="predicted"/>
<feature type="transmembrane region" description="Helical" evidence="1">
    <location>
        <begin position="117"/>
        <end position="137"/>
    </location>
</feature>
<dbReference type="AlphaFoldDB" id="A0A2S0UI86"/>
<feature type="transmembrane region" description="Helical" evidence="1">
    <location>
        <begin position="78"/>
        <end position="96"/>
    </location>
</feature>
<accession>A0A2S0UI86</accession>
<sequence length="229" mass="25088">METLLRLGPFSPADATALATLFALFLFSGWLSEHPPASRPSVSVLMERFRRDWMREFVTRQPRIFDATILDSLRQGTAFFASASMIAIGGGVALIGNTQRLQTLASDLSLQAEGVLLEVKIILIIGFLSNALLKFIWSHRLFGYCSILMAAVPNDVNDPLAMTRAAQAGEINITAARSFNRGLRSIYFALGALGWLLGPWVLMGTAVAAAGVLLRREFWSQSRKVMLGL</sequence>
<dbReference type="Pfam" id="PF04654">
    <property type="entry name" value="DUF599"/>
    <property type="match status" value="1"/>
</dbReference>
<feature type="transmembrane region" description="Helical" evidence="1">
    <location>
        <begin position="186"/>
        <end position="214"/>
    </location>
</feature>
<dbReference type="Proteomes" id="UP000244496">
    <property type="component" value="Chromosome"/>
</dbReference>
<name>A0A2S0UI86_9RHOB</name>
<gene>
    <name evidence="2" type="ORF">HYN69_02485</name>
</gene>